<name>A0A5B7GSI3_PORTR</name>
<dbReference type="EMBL" id="VSRR010020503">
    <property type="protein sequence ID" value="MPC63181.1"/>
    <property type="molecule type" value="Genomic_DNA"/>
</dbReference>
<dbReference type="AlphaFoldDB" id="A0A5B7GSI3"/>
<evidence type="ECO:0000313" key="3">
    <source>
        <dbReference type="Proteomes" id="UP000324222"/>
    </source>
</evidence>
<keyword evidence="3" id="KW-1185">Reference proteome</keyword>
<evidence type="ECO:0000256" key="1">
    <source>
        <dbReference type="SAM" id="MobiDB-lite"/>
    </source>
</evidence>
<dbReference type="Proteomes" id="UP000324222">
    <property type="component" value="Unassembled WGS sequence"/>
</dbReference>
<reference evidence="2 3" key="1">
    <citation type="submission" date="2019-05" db="EMBL/GenBank/DDBJ databases">
        <title>Another draft genome of Portunus trituberculatus and its Hox gene families provides insights of decapod evolution.</title>
        <authorList>
            <person name="Jeong J.-H."/>
            <person name="Song I."/>
            <person name="Kim S."/>
            <person name="Choi T."/>
            <person name="Kim D."/>
            <person name="Ryu S."/>
            <person name="Kim W."/>
        </authorList>
    </citation>
    <scope>NUCLEOTIDE SEQUENCE [LARGE SCALE GENOMIC DNA]</scope>
    <source>
        <tissue evidence="2">Muscle</tissue>
    </source>
</reference>
<comment type="caution">
    <text evidence="2">The sequence shown here is derived from an EMBL/GenBank/DDBJ whole genome shotgun (WGS) entry which is preliminary data.</text>
</comment>
<feature type="region of interest" description="Disordered" evidence="1">
    <location>
        <begin position="30"/>
        <end position="54"/>
    </location>
</feature>
<sequence length="67" mass="7538">MDHSHSTTVPTPLHNPARFREGTAYKVTSKTPTRVQLPAMSKSPPPPRHYEQIPRFPVSRPPFICCG</sequence>
<organism evidence="2 3">
    <name type="scientific">Portunus trituberculatus</name>
    <name type="common">Swimming crab</name>
    <name type="synonym">Neptunus trituberculatus</name>
    <dbReference type="NCBI Taxonomy" id="210409"/>
    <lineage>
        <taxon>Eukaryota</taxon>
        <taxon>Metazoa</taxon>
        <taxon>Ecdysozoa</taxon>
        <taxon>Arthropoda</taxon>
        <taxon>Crustacea</taxon>
        <taxon>Multicrustacea</taxon>
        <taxon>Malacostraca</taxon>
        <taxon>Eumalacostraca</taxon>
        <taxon>Eucarida</taxon>
        <taxon>Decapoda</taxon>
        <taxon>Pleocyemata</taxon>
        <taxon>Brachyura</taxon>
        <taxon>Eubrachyura</taxon>
        <taxon>Portunoidea</taxon>
        <taxon>Portunidae</taxon>
        <taxon>Portuninae</taxon>
        <taxon>Portunus</taxon>
    </lineage>
</organism>
<gene>
    <name evidence="2" type="ORF">E2C01_057275</name>
</gene>
<protein>
    <submittedName>
        <fullName evidence="2">Uncharacterized protein</fullName>
    </submittedName>
</protein>
<proteinExistence type="predicted"/>
<evidence type="ECO:0000313" key="2">
    <source>
        <dbReference type="EMBL" id="MPC63181.1"/>
    </source>
</evidence>
<accession>A0A5B7GSI3</accession>